<accession>A0ABQ9H3M1</accession>
<dbReference type="PANTHER" id="PTHR38681:SF1">
    <property type="entry name" value="RETROVIRUS-RELATED POL POLYPROTEIN FROM TRANSPOSON 412-LIKE PROTEIN"/>
    <property type="match status" value="1"/>
</dbReference>
<comment type="caution">
    <text evidence="1">The sequence shown here is derived from an EMBL/GenBank/DDBJ whole genome shotgun (WGS) entry which is preliminary data.</text>
</comment>
<dbReference type="Gene3D" id="3.30.420.10">
    <property type="entry name" value="Ribonuclease H-like superfamily/Ribonuclease H"/>
    <property type="match status" value="1"/>
</dbReference>
<dbReference type="InterPro" id="IPR036397">
    <property type="entry name" value="RNaseH_sf"/>
</dbReference>
<dbReference type="InterPro" id="IPR012337">
    <property type="entry name" value="RNaseH-like_sf"/>
</dbReference>
<evidence type="ECO:0008006" key="3">
    <source>
        <dbReference type="Google" id="ProtNLM"/>
    </source>
</evidence>
<dbReference type="SUPFAM" id="SSF53098">
    <property type="entry name" value="Ribonuclease H-like"/>
    <property type="match status" value="1"/>
</dbReference>
<organism evidence="1 2">
    <name type="scientific">Dryococelus australis</name>
    <dbReference type="NCBI Taxonomy" id="614101"/>
    <lineage>
        <taxon>Eukaryota</taxon>
        <taxon>Metazoa</taxon>
        <taxon>Ecdysozoa</taxon>
        <taxon>Arthropoda</taxon>
        <taxon>Hexapoda</taxon>
        <taxon>Insecta</taxon>
        <taxon>Pterygota</taxon>
        <taxon>Neoptera</taxon>
        <taxon>Polyneoptera</taxon>
        <taxon>Phasmatodea</taxon>
        <taxon>Verophasmatodea</taxon>
        <taxon>Anareolatae</taxon>
        <taxon>Phasmatidae</taxon>
        <taxon>Eurycanthinae</taxon>
        <taxon>Dryococelus</taxon>
    </lineage>
</organism>
<name>A0ABQ9H3M1_9NEOP</name>
<proteinExistence type="predicted"/>
<dbReference type="Proteomes" id="UP001159363">
    <property type="component" value="Chromosome 6"/>
</dbReference>
<protein>
    <recommendedName>
        <fullName evidence="3">Integrase catalytic domain-containing protein</fullName>
    </recommendedName>
</protein>
<keyword evidence="2" id="KW-1185">Reference proteome</keyword>
<gene>
    <name evidence="1" type="ORF">PR048_019497</name>
</gene>
<evidence type="ECO:0000313" key="1">
    <source>
        <dbReference type="EMBL" id="KAJ8878894.1"/>
    </source>
</evidence>
<dbReference type="PANTHER" id="PTHR38681">
    <property type="entry name" value="RETROVIRUS-RELATED POL POLYPROTEIN FROM TRANSPOSON 412-LIKE PROTEIN-RELATED"/>
    <property type="match status" value="1"/>
</dbReference>
<evidence type="ECO:0000313" key="2">
    <source>
        <dbReference type="Proteomes" id="UP001159363"/>
    </source>
</evidence>
<reference evidence="1 2" key="1">
    <citation type="submission" date="2023-02" db="EMBL/GenBank/DDBJ databases">
        <title>LHISI_Scaffold_Assembly.</title>
        <authorList>
            <person name="Stuart O.P."/>
            <person name="Cleave R."/>
            <person name="Magrath M.J.L."/>
            <person name="Mikheyev A.S."/>
        </authorList>
    </citation>
    <scope>NUCLEOTIDE SEQUENCE [LARGE SCALE GENOMIC DNA]</scope>
    <source>
        <strain evidence="1">Daus_M_001</strain>
        <tissue evidence="1">Leg muscle</tissue>
    </source>
</reference>
<dbReference type="EMBL" id="JARBHB010000007">
    <property type="protein sequence ID" value="KAJ8878894.1"/>
    <property type="molecule type" value="Genomic_DNA"/>
</dbReference>
<sequence>MISVDKHWDDIANAQSGNVELHPFITSHTWGSKAQYFSFRHALCDHPSSETSCIPFQRSKIWRHTHSDVGTYELFERRFSLINIDIVGLLPPSRGHGYLVTFIDRFLRWLEASPVQDITAEFIAETFLTITTARGRQFDCKLFSHLCKLLGIHHIKITAYHPAAKRKIERWQHQLKSTLKAQLSDEWVPQLLVIMGLLFYLSPLYKSIPVEITYGEPICLPADFSQDLPVCSGSRDDVCKHTVSNDKLRLAFVLVDQADVPAPPGTVTVLMHQHAAVPATGASWPIGQNFTQ</sequence>